<evidence type="ECO:0000313" key="4">
    <source>
        <dbReference type="EMBL" id="UYG16286.1"/>
    </source>
</evidence>
<feature type="domain" description="Shikimate dehydrogenase substrate binding N-terminal" evidence="3">
    <location>
        <begin position="15"/>
        <end position="98"/>
    </location>
</feature>
<accession>A0ABY6G0C1</accession>
<dbReference type="EMBL" id="CP107020">
    <property type="protein sequence ID" value="UYG16286.1"/>
    <property type="molecule type" value="Genomic_DNA"/>
</dbReference>
<name>A0ABY6G0C1_9MICO</name>
<dbReference type="InterPro" id="IPR036291">
    <property type="entry name" value="NAD(P)-bd_dom_sf"/>
</dbReference>
<keyword evidence="2" id="KW-0028">Amino-acid biosynthesis</keyword>
<dbReference type="PANTHER" id="PTHR21089:SF1">
    <property type="entry name" value="BIFUNCTIONAL 3-DEHYDROQUINATE DEHYDRATASE_SHIKIMATE DEHYDROGENASE, CHLOROPLASTIC"/>
    <property type="match status" value="1"/>
</dbReference>
<evidence type="ECO:0000256" key="2">
    <source>
        <dbReference type="ARBA" id="ARBA00023141"/>
    </source>
</evidence>
<dbReference type="Pfam" id="PF08501">
    <property type="entry name" value="Shikimate_dh_N"/>
    <property type="match status" value="1"/>
</dbReference>
<dbReference type="InterPro" id="IPR022893">
    <property type="entry name" value="Shikimate_DH_fam"/>
</dbReference>
<dbReference type="RefSeq" id="WP_263593499.1">
    <property type="nucleotide sequence ID" value="NZ_CP107020.1"/>
</dbReference>
<evidence type="ECO:0000256" key="1">
    <source>
        <dbReference type="ARBA" id="ARBA00004871"/>
    </source>
</evidence>
<dbReference type="Gene3D" id="3.40.50.10860">
    <property type="entry name" value="Leucine Dehydrogenase, chain A, domain 1"/>
    <property type="match status" value="1"/>
</dbReference>
<proteinExistence type="predicted"/>
<dbReference type="PANTHER" id="PTHR21089">
    <property type="entry name" value="SHIKIMATE DEHYDROGENASE"/>
    <property type="match status" value="1"/>
</dbReference>
<comment type="pathway">
    <text evidence="1">Metabolic intermediate biosynthesis; chorismate biosynthesis; chorismate from D-erythrose 4-phosphate and phosphoenolpyruvate: step 4/7.</text>
</comment>
<dbReference type="InterPro" id="IPR046346">
    <property type="entry name" value="Aminoacid_DH-like_N_sf"/>
</dbReference>
<dbReference type="SUPFAM" id="SSF53223">
    <property type="entry name" value="Aminoacid dehydrogenase-like, N-terminal domain"/>
    <property type="match status" value="1"/>
</dbReference>
<gene>
    <name evidence="4" type="ORF">BRM3_11795</name>
</gene>
<organism evidence="4 5">
    <name type="scientific">Brachybacterium huguangmaarense</name>
    <dbReference type="NCBI Taxonomy" id="1652028"/>
    <lineage>
        <taxon>Bacteria</taxon>
        <taxon>Bacillati</taxon>
        <taxon>Actinomycetota</taxon>
        <taxon>Actinomycetes</taxon>
        <taxon>Micrococcales</taxon>
        <taxon>Dermabacteraceae</taxon>
        <taxon>Brachybacterium</taxon>
    </lineage>
</organism>
<sequence length="288" mass="29968">MSVPRTPAAPRRFAVVGSPIGHSLSPVMHRAAYAALGVEDASYDAHDVPEGHLAAFLEGPVGEDLTGLSVTMPLKREAFAIATERDATAEALGIANTLVRRADGSWRAENHDVHGIVAAIAGLGAPAPRTATVIGSGATALSAVAALAELGAHDLSLTARREAALEPLVAHARALGMRTRIEPWATRTRTLEVDAAVCALALPGAQDLARELREDPAAPRPAVLMDVLYDPWPAPVAAVLGRRGSAVASGVDMLAHQARRQVESMLPVPRAPLEPMLEAAWAALAARA</sequence>
<protein>
    <submittedName>
        <fullName evidence="4">Shikimate dehydrogenase</fullName>
    </submittedName>
</protein>
<dbReference type="Proteomes" id="UP001164305">
    <property type="component" value="Chromosome"/>
</dbReference>
<keyword evidence="2" id="KW-0057">Aromatic amino acid biosynthesis</keyword>
<dbReference type="SUPFAM" id="SSF51735">
    <property type="entry name" value="NAD(P)-binding Rossmann-fold domains"/>
    <property type="match status" value="1"/>
</dbReference>
<keyword evidence="5" id="KW-1185">Reference proteome</keyword>
<evidence type="ECO:0000313" key="5">
    <source>
        <dbReference type="Proteomes" id="UP001164305"/>
    </source>
</evidence>
<reference evidence="4" key="1">
    <citation type="submission" date="2022-10" db="EMBL/GenBank/DDBJ databases">
        <title>Whole-Genome Sequencing of Brachybacterium huguangmaarense BRM-3, Isolated from Betula schmidtii.</title>
        <authorList>
            <person name="Haam D."/>
        </authorList>
    </citation>
    <scope>NUCLEOTIDE SEQUENCE</scope>
    <source>
        <strain evidence="4">BRM-3</strain>
    </source>
</reference>
<evidence type="ECO:0000259" key="3">
    <source>
        <dbReference type="Pfam" id="PF08501"/>
    </source>
</evidence>
<dbReference type="InterPro" id="IPR013708">
    <property type="entry name" value="Shikimate_DH-bd_N"/>
</dbReference>
<dbReference type="Gene3D" id="3.40.50.720">
    <property type="entry name" value="NAD(P)-binding Rossmann-like Domain"/>
    <property type="match status" value="1"/>
</dbReference>